<evidence type="ECO:0000313" key="4">
    <source>
        <dbReference type="EMBL" id="TCK70845.1"/>
    </source>
</evidence>
<feature type="signal peptide" evidence="2">
    <location>
        <begin position="1"/>
        <end position="26"/>
    </location>
</feature>
<accession>A0A4R1KZ49</accession>
<evidence type="ECO:0000256" key="3">
    <source>
        <dbReference type="SAM" id="MobiDB-lite"/>
    </source>
</evidence>
<keyword evidence="2" id="KW-0732">Signal</keyword>
<dbReference type="Gene3D" id="2.20.200.10">
    <property type="entry name" value="Outer membrane efflux proteins (OEP)"/>
    <property type="match status" value="1"/>
</dbReference>
<organism evidence="4 5">
    <name type="scientific">Acidipila rosea</name>
    <dbReference type="NCBI Taxonomy" id="768535"/>
    <lineage>
        <taxon>Bacteria</taxon>
        <taxon>Pseudomonadati</taxon>
        <taxon>Acidobacteriota</taxon>
        <taxon>Terriglobia</taxon>
        <taxon>Terriglobales</taxon>
        <taxon>Acidobacteriaceae</taxon>
        <taxon>Acidipila</taxon>
    </lineage>
</organism>
<keyword evidence="2" id="KW-0472">Membrane</keyword>
<keyword evidence="2 4" id="KW-0449">Lipoprotein</keyword>
<dbReference type="Pfam" id="PF02321">
    <property type="entry name" value="OEP"/>
    <property type="match status" value="2"/>
</dbReference>
<comment type="similarity">
    <text evidence="1 2">Belongs to the outer membrane factor (OMF) (TC 1.B.17) family.</text>
</comment>
<dbReference type="GO" id="GO:0015562">
    <property type="term" value="F:efflux transmembrane transporter activity"/>
    <property type="evidence" value="ECO:0007669"/>
    <property type="project" value="InterPro"/>
</dbReference>
<dbReference type="InterPro" id="IPR010131">
    <property type="entry name" value="MdtP/NodT-like"/>
</dbReference>
<dbReference type="GO" id="GO:0005886">
    <property type="term" value="C:plasma membrane"/>
    <property type="evidence" value="ECO:0007669"/>
    <property type="project" value="UniProtKB-SubCell"/>
</dbReference>
<keyword evidence="2" id="KW-0564">Palmitate</keyword>
<sequence length="487" mass="52728">MTMKGTQLSLAASAVLCLLLAGCSVGPNYHRPTVTPPPPAYKELTPPPNPPGGNWKSAQPEDTALKGNWWTIYNDPQLNDLEDKIAISNQTLKAATEQYLSARESVKYYRSNYYPTLSAGLTGARSRLSYNRPVYFPSAPSQYNDFVLQGQASWEPDLWGSVRRTVESASASAQATAADLANVELSVRAELAVDYFEMRGLDTQQQLLNDTVVAYEHYLKLTQIRFKGGVATESDVALAQTQLESTRTQAIDIAVARAQYEHAIATLIGVSASTFSLPEMPLGNSVPAIPAGLPSELLERRPDVSAAERRVDAANAQIGVAIAAYYPSIVLSGGGGFEAKRPGIWLQGPSELWSLGGQATELLFDAGRRHAVTQQARDNYGVTVANYRQSVLTAFQEVEDNLAALRILNQESTTQDAAVAAAERSLMISTGRYKQGLVNYLEVLTAQTAQLTNQRTQASISTRQFVASVQLIEALGGGWNTSQLPKP</sequence>
<dbReference type="AlphaFoldDB" id="A0A4R1KZ49"/>
<feature type="chain" id="PRO_5020994243" evidence="2">
    <location>
        <begin position="27"/>
        <end position="487"/>
    </location>
</feature>
<keyword evidence="2" id="KW-0812">Transmembrane</keyword>
<evidence type="ECO:0000313" key="5">
    <source>
        <dbReference type="Proteomes" id="UP000295210"/>
    </source>
</evidence>
<dbReference type="Gene3D" id="1.20.1600.10">
    <property type="entry name" value="Outer membrane efflux proteins (OEP)"/>
    <property type="match status" value="1"/>
</dbReference>
<dbReference type="SUPFAM" id="SSF56954">
    <property type="entry name" value="Outer membrane efflux proteins (OEP)"/>
    <property type="match status" value="1"/>
</dbReference>
<protein>
    <submittedName>
        <fullName evidence="4">NodT family efflux transporter outer membrane factor (OMF) lipoprotein</fullName>
    </submittedName>
</protein>
<name>A0A4R1KZ49_9BACT</name>
<dbReference type="RefSeq" id="WP_243648299.1">
    <property type="nucleotide sequence ID" value="NZ_SMGK01000006.1"/>
</dbReference>
<keyword evidence="5" id="KW-1185">Reference proteome</keyword>
<evidence type="ECO:0000256" key="2">
    <source>
        <dbReference type="RuleBase" id="RU362097"/>
    </source>
</evidence>
<comment type="caution">
    <text evidence="4">The sequence shown here is derived from an EMBL/GenBank/DDBJ whole genome shotgun (WGS) entry which is preliminary data.</text>
</comment>
<dbReference type="Proteomes" id="UP000295210">
    <property type="component" value="Unassembled WGS sequence"/>
</dbReference>
<dbReference type="PROSITE" id="PS51257">
    <property type="entry name" value="PROKAR_LIPOPROTEIN"/>
    <property type="match status" value="1"/>
</dbReference>
<dbReference type="EMBL" id="SMGK01000006">
    <property type="protein sequence ID" value="TCK70845.1"/>
    <property type="molecule type" value="Genomic_DNA"/>
</dbReference>
<comment type="subcellular location">
    <subcellularLocation>
        <location evidence="2">Cell membrane</location>
        <topology evidence="2">Lipid-anchor</topology>
    </subcellularLocation>
</comment>
<feature type="compositionally biased region" description="Pro residues" evidence="3">
    <location>
        <begin position="34"/>
        <end position="51"/>
    </location>
</feature>
<proteinExistence type="inferred from homology"/>
<keyword evidence="2" id="KW-1134">Transmembrane beta strand</keyword>
<reference evidence="4 5" key="1">
    <citation type="submission" date="2019-03" db="EMBL/GenBank/DDBJ databases">
        <title>Genomic Encyclopedia of Type Strains, Phase IV (KMG-IV): sequencing the most valuable type-strain genomes for metagenomic binning, comparative biology and taxonomic classification.</title>
        <authorList>
            <person name="Goeker M."/>
        </authorList>
    </citation>
    <scope>NUCLEOTIDE SEQUENCE [LARGE SCALE GENOMIC DNA]</scope>
    <source>
        <strain evidence="4 5">DSM 103428</strain>
    </source>
</reference>
<evidence type="ECO:0000256" key="1">
    <source>
        <dbReference type="ARBA" id="ARBA00007613"/>
    </source>
</evidence>
<dbReference type="NCBIfam" id="TIGR01845">
    <property type="entry name" value="outer_NodT"/>
    <property type="match status" value="1"/>
</dbReference>
<dbReference type="PANTHER" id="PTHR30203:SF33">
    <property type="entry name" value="BLR4455 PROTEIN"/>
    <property type="match status" value="1"/>
</dbReference>
<feature type="region of interest" description="Disordered" evidence="3">
    <location>
        <begin position="34"/>
        <end position="59"/>
    </location>
</feature>
<gene>
    <name evidence="4" type="ORF">C7378_3234</name>
</gene>
<dbReference type="InterPro" id="IPR003423">
    <property type="entry name" value="OMP_efflux"/>
</dbReference>
<dbReference type="PANTHER" id="PTHR30203">
    <property type="entry name" value="OUTER MEMBRANE CATION EFFLUX PROTEIN"/>
    <property type="match status" value="1"/>
</dbReference>